<dbReference type="Gene3D" id="3.40.50.1820">
    <property type="entry name" value="alpha/beta hydrolase"/>
    <property type="match status" value="1"/>
</dbReference>
<evidence type="ECO:0000256" key="3">
    <source>
        <dbReference type="RuleBase" id="RU361235"/>
    </source>
</evidence>
<dbReference type="InterPro" id="IPR019826">
    <property type="entry name" value="Carboxylesterase_B_AS"/>
</dbReference>
<evidence type="ECO:0000256" key="4">
    <source>
        <dbReference type="SAM" id="MobiDB-lite"/>
    </source>
</evidence>
<evidence type="ECO:0000313" key="7">
    <source>
        <dbReference type="Proteomes" id="UP000019225"/>
    </source>
</evidence>
<evidence type="ECO:0000259" key="5">
    <source>
        <dbReference type="Pfam" id="PF00135"/>
    </source>
</evidence>
<reference evidence="6" key="1">
    <citation type="journal article" date="2014" name="BMC Genomics">
        <title>Complete genome sequence of producer of the glycopeptide antibiotic Aculeximycin Kutzneria albida DSM 43870T, a representative of minor genus of Pseudonocardiaceae.</title>
        <authorList>
            <person name="Rebets Y."/>
            <person name="Tokovenko B."/>
            <person name="Lushchyk I."/>
            <person name="Ruckert C."/>
            <person name="Zaburannyi N."/>
            <person name="Bechthold A."/>
            <person name="Kalinowski J."/>
            <person name="Luzhetskyy A."/>
        </authorList>
    </citation>
    <scope>NUCLEOTIDE SEQUENCE [LARGE SCALE GENOMIC DNA]</scope>
    <source>
        <strain evidence="6">DSM 43870</strain>
    </source>
</reference>
<evidence type="ECO:0000256" key="2">
    <source>
        <dbReference type="ARBA" id="ARBA00022801"/>
    </source>
</evidence>
<sequence length="478" mass="50634">MPHLISTPHGQVRGVEFDGVRAWRGIPYAQPPTGPLRHRAPRPVTPWSGVRGATEFAARAPQPPPLFRVVPPRRPAHSDDPDLTSEDCLYLNVCAPARPASAPRPVLVWLHGGGYSTGSGPEGIGDGETLVREHDLVVVTVNYRLGAFGFLNLGGESANCGVLDQIAALGWVRDSIGAFGGDPAQVTVAGVSAGAKAVATLLAAPLASGLFTRAVSISGGGDHVATQQVSAEWADRFCALLGIGPERVGEVPAAELVAAQQQLSSLPTGLWRWRPTVDGVVLPDLPARRIAAGSAPGVALLAGTTAHEANTFQVLDPRCADRAPAVLTEAFGADRAQRLLAVYEGDLLGVMTDERYGVPTVRLLDGQSAHAPAWRYRFDGAAPWLPAGMAAGHGTDVPFHWAVGGLHHPDPDTAGLLRAASEQFGRFVRTGRCDWARYEPSRRATRVLDAKPHVAEDPGALRRAAWDGLTWPSGTWYR</sequence>
<dbReference type="SUPFAM" id="SSF53474">
    <property type="entry name" value="alpha/beta-Hydrolases"/>
    <property type="match status" value="1"/>
</dbReference>
<dbReference type="Pfam" id="PF00135">
    <property type="entry name" value="COesterase"/>
    <property type="match status" value="1"/>
</dbReference>
<evidence type="ECO:0000256" key="1">
    <source>
        <dbReference type="ARBA" id="ARBA00005964"/>
    </source>
</evidence>
<dbReference type="PROSITE" id="PS00122">
    <property type="entry name" value="CARBOXYLESTERASE_B_1"/>
    <property type="match status" value="1"/>
</dbReference>
<dbReference type="HOGENOM" id="CLU_006586_16_4_11"/>
<keyword evidence="2 3" id="KW-0378">Hydrolase</keyword>
<proteinExistence type="inferred from homology"/>
<dbReference type="eggNOG" id="COG2272">
    <property type="taxonomic scope" value="Bacteria"/>
</dbReference>
<feature type="domain" description="Carboxylesterase type B" evidence="5">
    <location>
        <begin position="4"/>
        <end position="314"/>
    </location>
</feature>
<accession>W5WNH6</accession>
<gene>
    <name evidence="6" type="ORF">KALB_6344</name>
</gene>
<protein>
    <recommendedName>
        <fullName evidence="3">Carboxylic ester hydrolase</fullName>
        <ecNumber evidence="3">3.1.1.-</ecNumber>
    </recommendedName>
</protein>
<dbReference type="Proteomes" id="UP000019225">
    <property type="component" value="Chromosome"/>
</dbReference>
<dbReference type="InterPro" id="IPR029058">
    <property type="entry name" value="AB_hydrolase_fold"/>
</dbReference>
<dbReference type="GO" id="GO:0016787">
    <property type="term" value="F:hydrolase activity"/>
    <property type="evidence" value="ECO:0007669"/>
    <property type="project" value="UniProtKB-KW"/>
</dbReference>
<feature type="region of interest" description="Disordered" evidence="4">
    <location>
        <begin position="62"/>
        <end position="82"/>
    </location>
</feature>
<evidence type="ECO:0000313" key="6">
    <source>
        <dbReference type="EMBL" id="AHH99704.1"/>
    </source>
</evidence>
<dbReference type="PATRIC" id="fig|1449976.3.peg.6366"/>
<name>W5WNH6_9PSEU</name>
<dbReference type="InterPro" id="IPR050309">
    <property type="entry name" value="Type-B_Carboxylest/Lipase"/>
</dbReference>
<dbReference type="EMBL" id="CP007155">
    <property type="protein sequence ID" value="AHH99704.1"/>
    <property type="molecule type" value="Genomic_DNA"/>
</dbReference>
<dbReference type="OrthoDB" id="4308422at2"/>
<dbReference type="KEGG" id="kal:KALB_6344"/>
<dbReference type="AlphaFoldDB" id="W5WNH6"/>
<dbReference type="RefSeq" id="WP_025359601.1">
    <property type="nucleotide sequence ID" value="NZ_CP007155.1"/>
</dbReference>
<dbReference type="InterPro" id="IPR002018">
    <property type="entry name" value="CarbesteraseB"/>
</dbReference>
<dbReference type="EC" id="3.1.1.-" evidence="3"/>
<dbReference type="PANTHER" id="PTHR11559">
    <property type="entry name" value="CARBOXYLESTERASE"/>
    <property type="match status" value="1"/>
</dbReference>
<comment type="similarity">
    <text evidence="1 3">Belongs to the type-B carboxylesterase/lipase family.</text>
</comment>
<keyword evidence="7" id="KW-1185">Reference proteome</keyword>
<organism evidence="6 7">
    <name type="scientific">Kutzneria albida DSM 43870</name>
    <dbReference type="NCBI Taxonomy" id="1449976"/>
    <lineage>
        <taxon>Bacteria</taxon>
        <taxon>Bacillati</taxon>
        <taxon>Actinomycetota</taxon>
        <taxon>Actinomycetes</taxon>
        <taxon>Pseudonocardiales</taxon>
        <taxon>Pseudonocardiaceae</taxon>
        <taxon>Kutzneria</taxon>
    </lineage>
</organism>
<dbReference type="ESTHER" id="9pseu-w5wnh6">
    <property type="family name" value="Carb_B_Bacteria"/>
</dbReference>
<dbReference type="STRING" id="1449976.KALB_6344"/>